<dbReference type="GO" id="GO:0016788">
    <property type="term" value="F:hydrolase activity, acting on ester bonds"/>
    <property type="evidence" value="ECO:0007669"/>
    <property type="project" value="InterPro"/>
</dbReference>
<evidence type="ECO:0000259" key="1">
    <source>
        <dbReference type="Pfam" id="PF13472"/>
    </source>
</evidence>
<sequence>MAFADYDKILLFGDSITEQSYEQTRGFGFGAALADAYKRRLEVVNRGFSGYNTLHALDVLPKIIPLPSPSSRIKLTVVFLGANDAVLPGLPQHVPLDQYSRNLYRILDHSSLKAHNPEFILVGPAPICEYDTQEHDSSNKINYVQRLAAVTKQYSDAALVVGRELGLPTVDLWNAFINHAGGYEVNKHLPGSKEIPKNQKLSDLFRDGLHFSPQGYKILYECLMDVIKTDLPQLHPTELDYVFPFWHVAPKAAPE</sequence>
<gene>
    <name evidence="2" type="ORF">P167DRAFT_330288</name>
</gene>
<dbReference type="FunCoup" id="A0A3N4KHW0">
    <property type="interactions" value="247"/>
</dbReference>
<reference evidence="2 3" key="1">
    <citation type="journal article" date="2018" name="Nat. Ecol. Evol.">
        <title>Pezizomycetes genomes reveal the molecular basis of ectomycorrhizal truffle lifestyle.</title>
        <authorList>
            <person name="Murat C."/>
            <person name="Payen T."/>
            <person name="Noel B."/>
            <person name="Kuo A."/>
            <person name="Morin E."/>
            <person name="Chen J."/>
            <person name="Kohler A."/>
            <person name="Krizsan K."/>
            <person name="Balestrini R."/>
            <person name="Da Silva C."/>
            <person name="Montanini B."/>
            <person name="Hainaut M."/>
            <person name="Levati E."/>
            <person name="Barry K.W."/>
            <person name="Belfiori B."/>
            <person name="Cichocki N."/>
            <person name="Clum A."/>
            <person name="Dockter R.B."/>
            <person name="Fauchery L."/>
            <person name="Guy J."/>
            <person name="Iotti M."/>
            <person name="Le Tacon F."/>
            <person name="Lindquist E.A."/>
            <person name="Lipzen A."/>
            <person name="Malagnac F."/>
            <person name="Mello A."/>
            <person name="Molinier V."/>
            <person name="Miyauchi S."/>
            <person name="Poulain J."/>
            <person name="Riccioni C."/>
            <person name="Rubini A."/>
            <person name="Sitrit Y."/>
            <person name="Splivallo R."/>
            <person name="Traeger S."/>
            <person name="Wang M."/>
            <person name="Zifcakova L."/>
            <person name="Wipf D."/>
            <person name="Zambonelli A."/>
            <person name="Paolocci F."/>
            <person name="Nowrousian M."/>
            <person name="Ottonello S."/>
            <person name="Baldrian P."/>
            <person name="Spatafora J.W."/>
            <person name="Henrissat B."/>
            <person name="Nagy L.G."/>
            <person name="Aury J.M."/>
            <person name="Wincker P."/>
            <person name="Grigoriev I.V."/>
            <person name="Bonfante P."/>
            <person name="Martin F.M."/>
        </authorList>
    </citation>
    <scope>NUCLEOTIDE SEQUENCE [LARGE SCALE GENOMIC DNA]</scope>
    <source>
        <strain evidence="2 3">CCBAS932</strain>
    </source>
</reference>
<dbReference type="Gene3D" id="3.40.50.1110">
    <property type="entry name" value="SGNH hydrolase"/>
    <property type="match status" value="1"/>
</dbReference>
<dbReference type="Pfam" id="PF13472">
    <property type="entry name" value="Lipase_GDSL_2"/>
    <property type="match status" value="1"/>
</dbReference>
<organism evidence="2 3">
    <name type="scientific">Morchella conica CCBAS932</name>
    <dbReference type="NCBI Taxonomy" id="1392247"/>
    <lineage>
        <taxon>Eukaryota</taxon>
        <taxon>Fungi</taxon>
        <taxon>Dikarya</taxon>
        <taxon>Ascomycota</taxon>
        <taxon>Pezizomycotina</taxon>
        <taxon>Pezizomycetes</taxon>
        <taxon>Pezizales</taxon>
        <taxon>Morchellaceae</taxon>
        <taxon>Morchella</taxon>
    </lineage>
</organism>
<dbReference type="EMBL" id="ML119157">
    <property type="protein sequence ID" value="RPB08929.1"/>
    <property type="molecule type" value="Genomic_DNA"/>
</dbReference>
<dbReference type="InterPro" id="IPR045136">
    <property type="entry name" value="Iah1-like"/>
</dbReference>
<dbReference type="AlphaFoldDB" id="A0A3N4KHW0"/>
<dbReference type="Proteomes" id="UP000277580">
    <property type="component" value="Unassembled WGS sequence"/>
</dbReference>
<proteinExistence type="predicted"/>
<dbReference type="InterPro" id="IPR013830">
    <property type="entry name" value="SGNH_hydro"/>
</dbReference>
<dbReference type="STRING" id="1392247.A0A3N4KHW0"/>
<accession>A0A3N4KHW0</accession>
<dbReference type="PANTHER" id="PTHR14209">
    <property type="entry name" value="ISOAMYL ACETATE-HYDROLYZING ESTERASE 1"/>
    <property type="match status" value="1"/>
</dbReference>
<dbReference type="CDD" id="cd01838">
    <property type="entry name" value="Isoamyl_acetate_hydrolase_like"/>
    <property type="match status" value="1"/>
</dbReference>
<dbReference type="SUPFAM" id="SSF52266">
    <property type="entry name" value="SGNH hydrolase"/>
    <property type="match status" value="1"/>
</dbReference>
<feature type="domain" description="SGNH hydrolase-type esterase" evidence="1">
    <location>
        <begin position="11"/>
        <end position="218"/>
    </location>
</feature>
<keyword evidence="3" id="KW-1185">Reference proteome</keyword>
<name>A0A3N4KHW0_9PEZI</name>
<evidence type="ECO:0000313" key="2">
    <source>
        <dbReference type="EMBL" id="RPB08929.1"/>
    </source>
</evidence>
<dbReference type="OrthoDB" id="671439at2759"/>
<protein>
    <submittedName>
        <fullName evidence="2">Isoamyl acetate-hydrolyzing esterase</fullName>
    </submittedName>
</protein>
<dbReference type="InterPro" id="IPR036514">
    <property type="entry name" value="SGNH_hydro_sf"/>
</dbReference>
<dbReference type="PANTHER" id="PTHR14209:SF19">
    <property type="entry name" value="ISOAMYL ACETATE-HYDROLYZING ESTERASE 1 HOMOLOG"/>
    <property type="match status" value="1"/>
</dbReference>
<evidence type="ECO:0000313" key="3">
    <source>
        <dbReference type="Proteomes" id="UP000277580"/>
    </source>
</evidence>
<dbReference type="InParanoid" id="A0A3N4KHW0"/>